<dbReference type="InterPro" id="IPR011712">
    <property type="entry name" value="Sig_transdc_His_kin_sub3_dim/P"/>
</dbReference>
<keyword evidence="11 15" id="KW-1133">Transmembrane helix</keyword>
<comment type="subcellular location">
    <subcellularLocation>
        <location evidence="2">Cell membrane</location>
        <topology evidence="2">Multi-pass membrane protein</topology>
    </subcellularLocation>
</comment>
<keyword evidence="8" id="KW-0547">Nucleotide-binding</keyword>
<feature type="domain" description="Histidine kinase" evidence="16">
    <location>
        <begin position="370"/>
        <end position="461"/>
    </location>
</feature>
<keyword evidence="4" id="KW-1003">Cell membrane</keyword>
<evidence type="ECO:0000256" key="1">
    <source>
        <dbReference type="ARBA" id="ARBA00000085"/>
    </source>
</evidence>
<protein>
    <recommendedName>
        <fullName evidence="3">histidine kinase</fullName>
        <ecNumber evidence="3">2.7.13.3</ecNumber>
    </recommendedName>
</protein>
<evidence type="ECO:0000256" key="13">
    <source>
        <dbReference type="ARBA" id="ARBA00023136"/>
    </source>
</evidence>
<dbReference type="GO" id="GO:0000155">
    <property type="term" value="F:phosphorelay sensor kinase activity"/>
    <property type="evidence" value="ECO:0007669"/>
    <property type="project" value="InterPro"/>
</dbReference>
<organism evidence="17 18">
    <name type="scientific">Antarcticimicrobium sediminis</name>
    <dbReference type="NCBI Taxonomy" id="2546227"/>
    <lineage>
        <taxon>Bacteria</taxon>
        <taxon>Pseudomonadati</taxon>
        <taxon>Pseudomonadota</taxon>
        <taxon>Alphaproteobacteria</taxon>
        <taxon>Rhodobacterales</taxon>
        <taxon>Paracoccaceae</taxon>
        <taxon>Antarcticimicrobium</taxon>
    </lineage>
</organism>
<accession>A0A4V2Z8K2</accession>
<dbReference type="InterPro" id="IPR050482">
    <property type="entry name" value="Sensor_HK_TwoCompSys"/>
</dbReference>
<keyword evidence="12" id="KW-0902">Two-component regulatory system</keyword>
<dbReference type="SUPFAM" id="SSF55874">
    <property type="entry name" value="ATPase domain of HSP90 chaperone/DNA topoisomerase II/histidine kinase"/>
    <property type="match status" value="1"/>
</dbReference>
<evidence type="ECO:0000256" key="6">
    <source>
        <dbReference type="ARBA" id="ARBA00022679"/>
    </source>
</evidence>
<evidence type="ECO:0000256" key="5">
    <source>
        <dbReference type="ARBA" id="ARBA00022553"/>
    </source>
</evidence>
<dbReference type="OrthoDB" id="9778496at2"/>
<feature type="transmembrane region" description="Helical" evidence="15">
    <location>
        <begin position="212"/>
        <end position="235"/>
    </location>
</feature>
<keyword evidence="14" id="KW-0175">Coiled coil</keyword>
<dbReference type="Pfam" id="PF17200">
    <property type="entry name" value="sCache_2"/>
    <property type="match status" value="1"/>
</dbReference>
<dbReference type="PANTHER" id="PTHR24421:SF10">
    <property type="entry name" value="NITRATE_NITRITE SENSOR PROTEIN NARQ"/>
    <property type="match status" value="1"/>
</dbReference>
<dbReference type="EC" id="2.7.13.3" evidence="3"/>
<dbReference type="AlphaFoldDB" id="A0A4V2Z8K2"/>
<dbReference type="CDD" id="cd16917">
    <property type="entry name" value="HATPase_UhpB-NarQ-NarX-like"/>
    <property type="match status" value="1"/>
</dbReference>
<evidence type="ECO:0000313" key="18">
    <source>
        <dbReference type="Proteomes" id="UP000294662"/>
    </source>
</evidence>
<dbReference type="EMBL" id="SMFP01000001">
    <property type="protein sequence ID" value="TDE40736.1"/>
    <property type="molecule type" value="Genomic_DNA"/>
</dbReference>
<sequence>MRRLRDTFSLSYGQKIFLLASVPLLLAGIAISVLVASQARQLAESEIHALENKLLEAKKAELRNYVTQARNAFYFIYGPAAPDDERSKERVLQILAAMIYGDEGFFFVYDYDGTNLVSPRQTEFINQNWAGLSDSEGTPIVDAFINIARQGAGWHEHLWPKPSTGQEARMVTYVLGLQDWHWAVGTGVFIDDVLAQVAASRAEVEARVQRTYSYIISITLAALLLVFGSGMVVNIRERRLADAKLKKLTQRVFDAQEEERGRVARELHDGISQILVGVRYALDNARRRLQRGDHDGAGVPLDKGIGYLGSAITEVRRISRDLRPGVLDDLGLGPAIKALAEDFQERTGIRTSFTTVVFRNRLDQDAKIALYRIAQEALTNVERHSGASKVTMDLRGHKKGATLRIADNGRGLATPPGAAGPGLGLRNMQERIEQLDGTLKILSSRSAQGGTVIEANLPLSHLLPPEDAATPKMEAQT</sequence>
<dbReference type="InterPro" id="IPR033480">
    <property type="entry name" value="sCache_2"/>
</dbReference>
<dbReference type="Pfam" id="PF02518">
    <property type="entry name" value="HATPase_c"/>
    <property type="match status" value="1"/>
</dbReference>
<keyword evidence="10" id="KW-0067">ATP-binding</keyword>
<dbReference type="GO" id="GO:0046983">
    <property type="term" value="F:protein dimerization activity"/>
    <property type="evidence" value="ECO:0007669"/>
    <property type="project" value="InterPro"/>
</dbReference>
<dbReference type="SMART" id="SM01049">
    <property type="entry name" value="Cache_2"/>
    <property type="match status" value="1"/>
</dbReference>
<keyword evidence="18" id="KW-1185">Reference proteome</keyword>
<dbReference type="Gene3D" id="1.20.5.1930">
    <property type="match status" value="1"/>
</dbReference>
<comment type="catalytic activity">
    <reaction evidence="1">
        <text>ATP + protein L-histidine = ADP + protein N-phospho-L-histidine.</text>
        <dbReference type="EC" id="2.7.13.3"/>
    </reaction>
</comment>
<dbReference type="SMART" id="SM00387">
    <property type="entry name" value="HATPase_c"/>
    <property type="match status" value="1"/>
</dbReference>
<keyword evidence="7 15" id="KW-0812">Transmembrane</keyword>
<dbReference type="GO" id="GO:0005886">
    <property type="term" value="C:plasma membrane"/>
    <property type="evidence" value="ECO:0007669"/>
    <property type="project" value="UniProtKB-SubCell"/>
</dbReference>
<evidence type="ECO:0000256" key="7">
    <source>
        <dbReference type="ARBA" id="ARBA00022692"/>
    </source>
</evidence>
<dbReference type="PANTHER" id="PTHR24421">
    <property type="entry name" value="NITRATE/NITRITE SENSOR PROTEIN NARX-RELATED"/>
    <property type="match status" value="1"/>
</dbReference>
<evidence type="ECO:0000313" key="17">
    <source>
        <dbReference type="EMBL" id="TDE40736.1"/>
    </source>
</evidence>
<evidence type="ECO:0000259" key="16">
    <source>
        <dbReference type="PROSITE" id="PS50109"/>
    </source>
</evidence>
<dbReference type="InterPro" id="IPR036890">
    <property type="entry name" value="HATPase_C_sf"/>
</dbReference>
<evidence type="ECO:0000256" key="3">
    <source>
        <dbReference type="ARBA" id="ARBA00012438"/>
    </source>
</evidence>
<feature type="coiled-coil region" evidence="14">
    <location>
        <begin position="40"/>
        <end position="72"/>
    </location>
</feature>
<dbReference type="Pfam" id="PF07730">
    <property type="entry name" value="HisKA_3"/>
    <property type="match status" value="1"/>
</dbReference>
<dbReference type="InterPro" id="IPR005467">
    <property type="entry name" value="His_kinase_dom"/>
</dbReference>
<dbReference type="PROSITE" id="PS50109">
    <property type="entry name" value="HIS_KIN"/>
    <property type="match status" value="1"/>
</dbReference>
<evidence type="ECO:0000256" key="15">
    <source>
        <dbReference type="SAM" id="Phobius"/>
    </source>
</evidence>
<evidence type="ECO:0000256" key="9">
    <source>
        <dbReference type="ARBA" id="ARBA00022777"/>
    </source>
</evidence>
<evidence type="ECO:0000256" key="11">
    <source>
        <dbReference type="ARBA" id="ARBA00022989"/>
    </source>
</evidence>
<keyword evidence="6" id="KW-0808">Transferase</keyword>
<dbReference type="PIRSF" id="PIRSF037314">
    <property type="entry name" value="STHK_MctS"/>
    <property type="match status" value="1"/>
</dbReference>
<gene>
    <name evidence="17" type="ORF">E1B25_00510</name>
</gene>
<proteinExistence type="predicted"/>
<evidence type="ECO:0000256" key="2">
    <source>
        <dbReference type="ARBA" id="ARBA00004651"/>
    </source>
</evidence>
<evidence type="ECO:0000256" key="12">
    <source>
        <dbReference type="ARBA" id="ARBA00023012"/>
    </source>
</evidence>
<evidence type="ECO:0000256" key="14">
    <source>
        <dbReference type="SAM" id="Coils"/>
    </source>
</evidence>
<evidence type="ECO:0000256" key="8">
    <source>
        <dbReference type="ARBA" id="ARBA00022741"/>
    </source>
</evidence>
<dbReference type="RefSeq" id="WP_132826726.1">
    <property type="nucleotide sequence ID" value="NZ_SMFP01000001.1"/>
</dbReference>
<evidence type="ECO:0000256" key="10">
    <source>
        <dbReference type="ARBA" id="ARBA00022840"/>
    </source>
</evidence>
<dbReference type="Proteomes" id="UP000294662">
    <property type="component" value="Unassembled WGS sequence"/>
</dbReference>
<dbReference type="InterPro" id="IPR017171">
    <property type="entry name" value="Sig_transdc_His_kinase_MctS"/>
</dbReference>
<name>A0A4V2Z8K2_9RHOB</name>
<dbReference type="GO" id="GO:0005524">
    <property type="term" value="F:ATP binding"/>
    <property type="evidence" value="ECO:0007669"/>
    <property type="project" value="UniProtKB-KW"/>
</dbReference>
<evidence type="ECO:0000256" key="4">
    <source>
        <dbReference type="ARBA" id="ARBA00022475"/>
    </source>
</evidence>
<keyword evidence="9 17" id="KW-0418">Kinase</keyword>
<keyword evidence="5" id="KW-0597">Phosphoprotein</keyword>
<comment type="caution">
    <text evidence="17">The sequence shown here is derived from an EMBL/GenBank/DDBJ whole genome shotgun (WGS) entry which is preliminary data.</text>
</comment>
<dbReference type="InterPro" id="IPR003594">
    <property type="entry name" value="HATPase_dom"/>
</dbReference>
<dbReference type="Gene3D" id="3.30.450.20">
    <property type="entry name" value="PAS domain"/>
    <property type="match status" value="1"/>
</dbReference>
<keyword evidence="13 15" id="KW-0472">Membrane</keyword>
<dbReference type="Gene3D" id="3.30.565.10">
    <property type="entry name" value="Histidine kinase-like ATPase, C-terminal domain"/>
    <property type="match status" value="1"/>
</dbReference>
<reference evidence="17 18" key="1">
    <citation type="submission" date="2019-03" db="EMBL/GenBank/DDBJ databases">
        <authorList>
            <person name="Zhang S."/>
        </authorList>
    </citation>
    <scope>NUCLEOTIDE SEQUENCE [LARGE SCALE GENOMIC DNA]</scope>
    <source>
        <strain evidence="17 18">S4J41</strain>
    </source>
</reference>